<feature type="non-terminal residue" evidence="4">
    <location>
        <position position="153"/>
    </location>
</feature>
<evidence type="ECO:0000256" key="1">
    <source>
        <dbReference type="ARBA" id="ARBA00001968"/>
    </source>
</evidence>
<organism evidence="4 5">
    <name type="scientific">Paxillus involutus ATCC 200175</name>
    <dbReference type="NCBI Taxonomy" id="664439"/>
    <lineage>
        <taxon>Eukaryota</taxon>
        <taxon>Fungi</taxon>
        <taxon>Dikarya</taxon>
        <taxon>Basidiomycota</taxon>
        <taxon>Agaricomycotina</taxon>
        <taxon>Agaricomycetes</taxon>
        <taxon>Agaricomycetidae</taxon>
        <taxon>Boletales</taxon>
        <taxon>Paxilineae</taxon>
        <taxon>Paxillaceae</taxon>
        <taxon>Paxillus</taxon>
    </lineage>
</organism>
<evidence type="ECO:0000256" key="2">
    <source>
        <dbReference type="ARBA" id="ARBA00022723"/>
    </source>
</evidence>
<feature type="domain" description="DDE Tnp4" evidence="3">
    <location>
        <begin position="12"/>
        <end position="105"/>
    </location>
</feature>
<dbReference type="Pfam" id="PF13359">
    <property type="entry name" value="DDE_Tnp_4"/>
    <property type="match status" value="1"/>
</dbReference>
<gene>
    <name evidence="4" type="ORF">PAXINDRAFT_40692</name>
</gene>
<reference evidence="4 5" key="1">
    <citation type="submission" date="2014-06" db="EMBL/GenBank/DDBJ databases">
        <authorList>
            <consortium name="DOE Joint Genome Institute"/>
            <person name="Kuo A."/>
            <person name="Kohler A."/>
            <person name="Nagy L.G."/>
            <person name="Floudas D."/>
            <person name="Copeland A."/>
            <person name="Barry K.W."/>
            <person name="Cichocki N."/>
            <person name="Veneault-Fourrey C."/>
            <person name="LaButti K."/>
            <person name="Lindquist E.A."/>
            <person name="Lipzen A."/>
            <person name="Lundell T."/>
            <person name="Morin E."/>
            <person name="Murat C."/>
            <person name="Sun H."/>
            <person name="Tunlid A."/>
            <person name="Henrissat B."/>
            <person name="Grigoriev I.V."/>
            <person name="Hibbett D.S."/>
            <person name="Martin F."/>
            <person name="Nordberg H.P."/>
            <person name="Cantor M.N."/>
            <person name="Hua S.X."/>
        </authorList>
    </citation>
    <scope>NUCLEOTIDE SEQUENCE [LARGE SCALE GENOMIC DNA]</scope>
    <source>
        <strain evidence="4 5">ATCC 200175</strain>
    </source>
</reference>
<protein>
    <recommendedName>
        <fullName evidence="3">DDE Tnp4 domain-containing protein</fullName>
    </recommendedName>
</protein>
<dbReference type="Proteomes" id="UP000053647">
    <property type="component" value="Unassembled WGS sequence"/>
</dbReference>
<feature type="non-terminal residue" evidence="4">
    <location>
        <position position="1"/>
    </location>
</feature>
<sequence>GFLCVDRTPFNLFQKPGWHGEGFFDRKSNYSISNQIIIFPHNLRIVDYSIGIPGSLHDSNAFQHTLCAWSPESFFGNNEWLWADSAYASQKWCVVPFKKPTGGSLKHLYGSLKGRFQSLRELRVQVQTPDDLQYVNTWVRCCLILHNMIVEIE</sequence>
<comment type="cofactor">
    <cofactor evidence="1">
        <name>a divalent metal cation</name>
        <dbReference type="ChEBI" id="CHEBI:60240"/>
    </cofactor>
</comment>
<accession>A0A0C9T5W8</accession>
<name>A0A0C9T5W8_PAXIN</name>
<evidence type="ECO:0000313" key="5">
    <source>
        <dbReference type="Proteomes" id="UP000053647"/>
    </source>
</evidence>
<keyword evidence="5" id="KW-1185">Reference proteome</keyword>
<keyword evidence="2" id="KW-0479">Metal-binding</keyword>
<evidence type="ECO:0000259" key="3">
    <source>
        <dbReference type="Pfam" id="PF13359"/>
    </source>
</evidence>
<dbReference type="HOGENOM" id="CLU_018552_1_1_1"/>
<proteinExistence type="predicted"/>
<dbReference type="GO" id="GO:0046872">
    <property type="term" value="F:metal ion binding"/>
    <property type="evidence" value="ECO:0007669"/>
    <property type="project" value="UniProtKB-KW"/>
</dbReference>
<dbReference type="OrthoDB" id="2649667at2759"/>
<dbReference type="AlphaFoldDB" id="A0A0C9T5W8"/>
<reference evidence="5" key="2">
    <citation type="submission" date="2015-01" db="EMBL/GenBank/DDBJ databases">
        <title>Evolutionary Origins and Diversification of the Mycorrhizal Mutualists.</title>
        <authorList>
            <consortium name="DOE Joint Genome Institute"/>
            <consortium name="Mycorrhizal Genomics Consortium"/>
            <person name="Kohler A."/>
            <person name="Kuo A."/>
            <person name="Nagy L.G."/>
            <person name="Floudas D."/>
            <person name="Copeland A."/>
            <person name="Barry K.W."/>
            <person name="Cichocki N."/>
            <person name="Veneault-Fourrey C."/>
            <person name="LaButti K."/>
            <person name="Lindquist E.A."/>
            <person name="Lipzen A."/>
            <person name="Lundell T."/>
            <person name="Morin E."/>
            <person name="Murat C."/>
            <person name="Riley R."/>
            <person name="Ohm R."/>
            <person name="Sun H."/>
            <person name="Tunlid A."/>
            <person name="Henrissat B."/>
            <person name="Grigoriev I.V."/>
            <person name="Hibbett D.S."/>
            <person name="Martin F."/>
        </authorList>
    </citation>
    <scope>NUCLEOTIDE SEQUENCE [LARGE SCALE GENOMIC DNA]</scope>
    <source>
        <strain evidence="5">ATCC 200175</strain>
    </source>
</reference>
<evidence type="ECO:0000313" key="4">
    <source>
        <dbReference type="EMBL" id="KIJ11105.1"/>
    </source>
</evidence>
<dbReference type="InterPro" id="IPR027806">
    <property type="entry name" value="HARBI1_dom"/>
</dbReference>
<dbReference type="EMBL" id="KN819387">
    <property type="protein sequence ID" value="KIJ11105.1"/>
    <property type="molecule type" value="Genomic_DNA"/>
</dbReference>